<feature type="domain" description="Glycosyltransferase subfamily 4-like N-terminal" evidence="3">
    <location>
        <begin position="17"/>
        <end position="211"/>
    </location>
</feature>
<dbReference type="Pfam" id="PF13439">
    <property type="entry name" value="Glyco_transf_4"/>
    <property type="match status" value="1"/>
</dbReference>
<dbReference type="PANTHER" id="PTHR46401:SF2">
    <property type="entry name" value="GLYCOSYLTRANSFERASE WBBK-RELATED"/>
    <property type="match status" value="1"/>
</dbReference>
<proteinExistence type="predicted"/>
<evidence type="ECO:0000313" key="5">
    <source>
        <dbReference type="Proteomes" id="UP000245137"/>
    </source>
</evidence>
<accession>A0A2U1SS47</accession>
<evidence type="ECO:0000313" key="4">
    <source>
        <dbReference type="EMBL" id="PWB94438.1"/>
    </source>
</evidence>
<name>A0A2U1SS47_METSR</name>
<reference evidence="4 5" key="1">
    <citation type="journal article" date="2018" name="Appl. Microbiol. Biotechnol.">
        <title>Co-cultivation of the strictly anaerobic methanogen Methanosarcina barkeri with aerobic methanotrophs in an oxygen-limited membrane bioreactor.</title>
        <authorList>
            <person name="In 't Zandt M.H."/>
            <person name="van den Bosch T.J.M."/>
            <person name="Rijkers R."/>
            <person name="van Kessel M.A.H.J."/>
            <person name="Jetten M.S.M."/>
            <person name="Welte C.U."/>
        </authorList>
    </citation>
    <scope>NUCLEOTIDE SEQUENCE [LARGE SCALE GENOMIC DNA]</scope>
    <source>
        <strain evidence="4 5">DSM 17706</strain>
    </source>
</reference>
<dbReference type="PANTHER" id="PTHR46401">
    <property type="entry name" value="GLYCOSYLTRANSFERASE WBBK-RELATED"/>
    <property type="match status" value="1"/>
</dbReference>
<comment type="caution">
    <text evidence="4">The sequence shown here is derived from an EMBL/GenBank/DDBJ whole genome shotgun (WGS) entry which is preliminary data.</text>
</comment>
<feature type="region of interest" description="Disordered" evidence="2">
    <location>
        <begin position="406"/>
        <end position="438"/>
    </location>
</feature>
<dbReference type="AlphaFoldDB" id="A0A2U1SS47"/>
<dbReference type="OrthoDB" id="9801573at2"/>
<protein>
    <recommendedName>
        <fullName evidence="3">Glycosyltransferase subfamily 4-like N-terminal domain-containing protein</fullName>
    </recommendedName>
</protein>
<keyword evidence="5" id="KW-1185">Reference proteome</keyword>
<dbReference type="Proteomes" id="UP000245137">
    <property type="component" value="Unassembled WGS sequence"/>
</dbReference>
<organism evidence="4 5">
    <name type="scientific">Methylosinus sporium</name>
    <dbReference type="NCBI Taxonomy" id="428"/>
    <lineage>
        <taxon>Bacteria</taxon>
        <taxon>Pseudomonadati</taxon>
        <taxon>Pseudomonadota</taxon>
        <taxon>Alphaproteobacteria</taxon>
        <taxon>Hyphomicrobiales</taxon>
        <taxon>Methylocystaceae</taxon>
        <taxon>Methylosinus</taxon>
    </lineage>
</organism>
<dbReference type="Gene3D" id="3.40.50.2000">
    <property type="entry name" value="Glycogen Phosphorylase B"/>
    <property type="match status" value="2"/>
</dbReference>
<dbReference type="SUPFAM" id="SSF53756">
    <property type="entry name" value="UDP-Glycosyltransferase/glycogen phosphorylase"/>
    <property type="match status" value="1"/>
</dbReference>
<gene>
    <name evidence="4" type="ORF">C5689_07910</name>
</gene>
<dbReference type="EMBL" id="PUIV01000008">
    <property type="protein sequence ID" value="PWB94438.1"/>
    <property type="molecule type" value="Genomic_DNA"/>
</dbReference>
<evidence type="ECO:0000256" key="2">
    <source>
        <dbReference type="SAM" id="MobiDB-lite"/>
    </source>
</evidence>
<dbReference type="InterPro" id="IPR028098">
    <property type="entry name" value="Glyco_trans_4-like_N"/>
</dbReference>
<evidence type="ECO:0000259" key="3">
    <source>
        <dbReference type="Pfam" id="PF13439"/>
    </source>
</evidence>
<evidence type="ECO:0000256" key="1">
    <source>
        <dbReference type="ARBA" id="ARBA00022679"/>
    </source>
</evidence>
<keyword evidence="1" id="KW-0808">Transferase</keyword>
<dbReference type="GO" id="GO:0009103">
    <property type="term" value="P:lipopolysaccharide biosynthetic process"/>
    <property type="evidence" value="ECO:0007669"/>
    <property type="project" value="TreeGrafter"/>
</dbReference>
<dbReference type="GO" id="GO:0016757">
    <property type="term" value="F:glycosyltransferase activity"/>
    <property type="evidence" value="ECO:0007669"/>
    <property type="project" value="TreeGrafter"/>
</dbReference>
<dbReference type="RefSeq" id="WP_108916734.1">
    <property type="nucleotide sequence ID" value="NZ_BGJY01000008.1"/>
</dbReference>
<sequence length="438" mass="48811">MKIVVLSTFDITPVRDGGQTRCLSIYRNIAKEHDVTLVAYDFRQSDHIRRYKLAERFDAVVFPAASGDVHHFWHILEKTRRLAHDVLCIREYHFSDEFVHDARQIIGAADVVIASHPYLALLGFGFTKRNAIKIYESHNIEYDIKEQHFRGGLGVMQIDSFLDAVFYAERMACREAHFITVVSERDAERMVQLYDVPQSMVTVAPNGADCSKYPLWDKASRAELRGKLQIDDKPLAAFLGSGYGPNVESYFKARQLLSEAGFDGAVALIGSIAQADRTGWPEVPFDEFWFDFVDEDLKIALLSSADFALQLVFSGGGTNLKLFDYMAAGCLIVANEFGARGVGADGWSVSAQNVTELRALLQSRVWETDRGDAIRAKARAIANEQFDWAIVAEKISSLFEPMPMEESAIADGSESSSKEVAPPPALSEEPRLPAPSTR</sequence>